<keyword evidence="1 9" id="KW-0540">Nuclease</keyword>
<dbReference type="PANTHER" id="PTHR48466">
    <property type="entry name" value="OS10G0509000 PROTEIN-RELATED"/>
    <property type="match status" value="1"/>
</dbReference>
<dbReference type="GO" id="GO:0140664">
    <property type="term" value="F:ATP-dependent DNA damage sensor activity"/>
    <property type="evidence" value="ECO:0007669"/>
    <property type="project" value="InterPro"/>
</dbReference>
<dbReference type="PROSITE" id="PS50828">
    <property type="entry name" value="SMR"/>
    <property type="match status" value="1"/>
</dbReference>
<dbReference type="AlphaFoldDB" id="A0A5D6W8Z6"/>
<evidence type="ECO:0000256" key="6">
    <source>
        <dbReference type="ARBA" id="ARBA00022840"/>
    </source>
</evidence>
<dbReference type="Pfam" id="PF20297">
    <property type="entry name" value="MSSS"/>
    <property type="match status" value="1"/>
</dbReference>
<dbReference type="Pfam" id="PF01713">
    <property type="entry name" value="Smr"/>
    <property type="match status" value="1"/>
</dbReference>
<dbReference type="InterPro" id="IPR027417">
    <property type="entry name" value="P-loop_NTPase"/>
</dbReference>
<gene>
    <name evidence="9" type="primary">mutS2</name>
    <name evidence="9" type="synonym">rqcU</name>
    <name evidence="13" type="ORF">FZ040_01550</name>
</gene>
<dbReference type="InterPro" id="IPR000432">
    <property type="entry name" value="DNA_mismatch_repair_MutS_C"/>
</dbReference>
<sequence length="793" mass="88784">MENESFKILEYEKITEMLAERAGSSLGKEKARDLYPSSDFSEISEWLQETEEAVTVYAMTAPPLGGIRDIRPMLAKSGKGAVLDLAELQEVMSTLYAMRTVKRFFRDLEMEVPVLKEWAHSIEILGQLERNLSLTIDEHGNMREDASVELRRIRRELKSSQVRIKDKINGILHDAQYQKMFQDAIVTVRDERYVIPVKAEYRTHFPGLIHDQSASGSTLFIEPMAVVELNNDVKQLMLAEQQEVQRILRQLSQEISRESEPLTANCEILRDIDFAFAKAKLARDMEAVKPLINEEGRTVLKNARHPLIPRDKVVPTSITLGEDYRMLLITGPNTGGKTVSMKTLGLMVLMAQSGCYLPVDADSEIAVYQNLYADIGDEQSIEQSLSTFSAHMTHIVRILDKVESDDLLLLDELGAGTDPEEGAALAMSILERLLDVKATTVATTHYSELKTFAYTREGIENACVEFDVETLRPTYRLLIGIPGASNAFAISQRLGLSESLILRAKQLVKADHAQFEHVINQLESEKMMYEQMNAEIRERQQRVTQLELKLQNAKSELSKQKGEIIRKAKEKSAAMIRQTRRESEAVIKDLKEQFDDQGIRARQQAIAEARAKINEASEKARPGIMAQKGVGQKIDVKKLLPGDVIYVKKLDQKGTVIEVQGKELTVQLGSLRTKVKASGCTFLSHAEKEKPQPMMSGKKRSTQSGSFLQKTQNIGRDIDIRGMMVDEAEMTLGKFIDDAVIAGLTQVLIIHGKGTGALRKGVHAYLKRHRNVSSFQFADINEGGTGATVVALK</sequence>
<keyword evidence="5 9" id="KW-0378">Hydrolase</keyword>
<comment type="function">
    <text evidence="9">Acts as a ribosome collision sensor, splitting the ribosome into its 2 subunits. Detects stalled/collided 70S ribosomes which it binds and splits by an ATP-hydrolysis driven conformational change. Acts upstream of the ribosome quality control system (RQC), a ribosome-associated complex that mediates the extraction of incompletely synthesized nascent chains from stalled ribosomes and their subsequent degradation. Probably generates substrates for RQC.</text>
</comment>
<dbReference type="InterPro" id="IPR007696">
    <property type="entry name" value="DNA_mismatch_repair_MutS_core"/>
</dbReference>
<dbReference type="OrthoDB" id="9808166at2"/>
<dbReference type="PANTHER" id="PTHR48466:SF2">
    <property type="entry name" value="OS10G0509000 PROTEIN"/>
    <property type="match status" value="1"/>
</dbReference>
<dbReference type="GO" id="GO:0019843">
    <property type="term" value="F:rRNA binding"/>
    <property type="evidence" value="ECO:0007669"/>
    <property type="project" value="UniProtKB-UniRule"/>
</dbReference>
<dbReference type="InterPro" id="IPR045076">
    <property type="entry name" value="MutS"/>
</dbReference>
<dbReference type="SUPFAM" id="SSF48334">
    <property type="entry name" value="DNA repair protein MutS, domain III"/>
    <property type="match status" value="1"/>
</dbReference>
<evidence type="ECO:0000313" key="14">
    <source>
        <dbReference type="Proteomes" id="UP000323646"/>
    </source>
</evidence>
<dbReference type="RefSeq" id="WP_149170379.1">
    <property type="nucleotide sequence ID" value="NZ_VTOY01000001.1"/>
</dbReference>
<dbReference type="GO" id="GO:0004519">
    <property type="term" value="F:endonuclease activity"/>
    <property type="evidence" value="ECO:0007669"/>
    <property type="project" value="UniProtKB-UniRule"/>
</dbReference>
<dbReference type="Gene3D" id="3.40.50.300">
    <property type="entry name" value="P-loop containing nucleotide triphosphate hydrolases"/>
    <property type="match status" value="1"/>
</dbReference>
<dbReference type="InterPro" id="IPR036063">
    <property type="entry name" value="Smr_dom_sf"/>
</dbReference>
<evidence type="ECO:0000256" key="11">
    <source>
        <dbReference type="SAM" id="MobiDB-lite"/>
    </source>
</evidence>
<feature type="region of interest" description="Disordered" evidence="11">
    <location>
        <begin position="688"/>
        <end position="707"/>
    </location>
</feature>
<evidence type="ECO:0000256" key="2">
    <source>
        <dbReference type="ARBA" id="ARBA00022730"/>
    </source>
</evidence>
<dbReference type="InterPro" id="IPR036187">
    <property type="entry name" value="DNA_mismatch_repair_MutS_sf"/>
</dbReference>
<dbReference type="GO" id="GO:0045910">
    <property type="term" value="P:negative regulation of DNA recombination"/>
    <property type="evidence" value="ECO:0007669"/>
    <property type="project" value="InterPro"/>
</dbReference>
<dbReference type="NCBIfam" id="TIGR01069">
    <property type="entry name" value="mutS2"/>
    <property type="match status" value="1"/>
</dbReference>
<dbReference type="Proteomes" id="UP000323646">
    <property type="component" value="Unassembled WGS sequence"/>
</dbReference>
<dbReference type="EC" id="3.6.4.-" evidence="9"/>
<evidence type="ECO:0000256" key="8">
    <source>
        <dbReference type="ARBA" id="ARBA00023125"/>
    </source>
</evidence>
<dbReference type="PIRSF" id="PIRSF005814">
    <property type="entry name" value="MutS_YshD"/>
    <property type="match status" value="1"/>
</dbReference>
<feature type="domain" description="Smr" evidence="12">
    <location>
        <begin position="718"/>
        <end position="793"/>
    </location>
</feature>
<comment type="similarity">
    <text evidence="9">Belongs to the DNA mismatch repair MutS family. MutS2 subfamily.</text>
</comment>
<dbReference type="Pfam" id="PF00488">
    <property type="entry name" value="MutS_V"/>
    <property type="match status" value="1"/>
</dbReference>
<dbReference type="GO" id="GO:0016887">
    <property type="term" value="F:ATP hydrolysis activity"/>
    <property type="evidence" value="ECO:0007669"/>
    <property type="project" value="InterPro"/>
</dbReference>
<keyword evidence="6 9" id="KW-0067">ATP-binding</keyword>
<dbReference type="GO" id="GO:0072344">
    <property type="term" value="P:rescue of stalled ribosome"/>
    <property type="evidence" value="ECO:0007669"/>
    <property type="project" value="UniProtKB-UniRule"/>
</dbReference>
<keyword evidence="8 9" id="KW-0238">DNA-binding</keyword>
<evidence type="ECO:0000256" key="7">
    <source>
        <dbReference type="ARBA" id="ARBA00022884"/>
    </source>
</evidence>
<reference evidence="13 14" key="1">
    <citation type="submission" date="2019-08" db="EMBL/GenBank/DDBJ databases">
        <title>Selenomonas sp. mPRGC5 and Selenomonas sp. mPRGC8 isolated from ruminal fluid of dairy goat (Capra hircus).</title>
        <authorList>
            <person name="Poothong S."/>
            <person name="Nuengjamnong C."/>
            <person name="Tanasupawat S."/>
        </authorList>
    </citation>
    <scope>NUCLEOTIDE SEQUENCE [LARGE SCALE GENOMIC DNA]</scope>
    <source>
        <strain evidence="14">mPRGC5</strain>
    </source>
</reference>
<dbReference type="GO" id="GO:0043023">
    <property type="term" value="F:ribosomal large subunit binding"/>
    <property type="evidence" value="ECO:0007669"/>
    <property type="project" value="UniProtKB-UniRule"/>
</dbReference>
<organism evidence="13 14">
    <name type="scientific">Selenomonas ruminis</name>
    <dbReference type="NCBI Taxonomy" id="2593411"/>
    <lineage>
        <taxon>Bacteria</taxon>
        <taxon>Bacillati</taxon>
        <taxon>Bacillota</taxon>
        <taxon>Negativicutes</taxon>
        <taxon>Selenomonadales</taxon>
        <taxon>Selenomonadaceae</taxon>
        <taxon>Selenomonas</taxon>
    </lineage>
</organism>
<proteinExistence type="inferred from homology"/>
<dbReference type="InterPro" id="IPR046893">
    <property type="entry name" value="MSSS"/>
</dbReference>
<dbReference type="GO" id="GO:0006298">
    <property type="term" value="P:mismatch repair"/>
    <property type="evidence" value="ECO:0007669"/>
    <property type="project" value="InterPro"/>
</dbReference>
<keyword evidence="14" id="KW-1185">Reference proteome</keyword>
<comment type="subunit">
    <text evidence="9">Homodimer. Binds to stalled ribosomes, contacting rRNA.</text>
</comment>
<evidence type="ECO:0000259" key="12">
    <source>
        <dbReference type="PROSITE" id="PS50828"/>
    </source>
</evidence>
<feature type="binding site" evidence="9">
    <location>
        <begin position="331"/>
        <end position="338"/>
    </location>
    <ligand>
        <name>ATP</name>
        <dbReference type="ChEBI" id="CHEBI:30616"/>
    </ligand>
</feature>
<evidence type="ECO:0000256" key="3">
    <source>
        <dbReference type="ARBA" id="ARBA00022741"/>
    </source>
</evidence>
<comment type="function">
    <text evidence="9">Endonuclease that is involved in the suppression of homologous recombination and thus may have a key role in the control of bacterial genetic diversity.</text>
</comment>
<dbReference type="SMART" id="SM00534">
    <property type="entry name" value="MUTSac"/>
    <property type="match status" value="1"/>
</dbReference>
<keyword evidence="7 9" id="KW-0694">RNA-binding</keyword>
<dbReference type="SMART" id="SM00533">
    <property type="entry name" value="MUTSd"/>
    <property type="match status" value="1"/>
</dbReference>
<dbReference type="InterPro" id="IPR005747">
    <property type="entry name" value="MutS2"/>
</dbReference>
<keyword evidence="3 9" id="KW-0547">Nucleotide-binding</keyword>
<name>A0A5D6W8Z6_9FIRM</name>
<protein>
    <recommendedName>
        <fullName evidence="9">Endonuclease MutS2</fullName>
        <ecNumber evidence="9">3.1.-.-</ecNumber>
    </recommendedName>
    <alternativeName>
        <fullName evidence="9">Ribosome-associated protein quality control-upstream factor</fullName>
        <shortName evidence="9">RQC-upstream factor</shortName>
        <shortName evidence="9">RqcU</shortName>
        <ecNumber evidence="9">3.6.4.-</ecNumber>
    </alternativeName>
</protein>
<feature type="coiled-coil region" evidence="10">
    <location>
        <begin position="136"/>
        <end position="163"/>
    </location>
</feature>
<dbReference type="Gene3D" id="3.30.1370.110">
    <property type="match status" value="1"/>
</dbReference>
<evidence type="ECO:0000256" key="10">
    <source>
        <dbReference type="SAM" id="Coils"/>
    </source>
</evidence>
<dbReference type="SUPFAM" id="SSF160443">
    <property type="entry name" value="SMR domain-like"/>
    <property type="match status" value="1"/>
</dbReference>
<accession>A0A5D6W8Z6</accession>
<comment type="caution">
    <text evidence="13">The sequence shown here is derived from an EMBL/GenBank/DDBJ whole genome shotgun (WGS) entry which is preliminary data.</text>
</comment>
<dbReference type="FunFam" id="3.40.50.300:FF:000830">
    <property type="entry name" value="Endonuclease MutS2"/>
    <property type="match status" value="1"/>
</dbReference>
<dbReference type="SUPFAM" id="SSF52540">
    <property type="entry name" value="P-loop containing nucleoside triphosphate hydrolases"/>
    <property type="match status" value="1"/>
</dbReference>
<dbReference type="CDD" id="cd03280">
    <property type="entry name" value="ABC_MutS2"/>
    <property type="match status" value="1"/>
</dbReference>
<dbReference type="EMBL" id="VTOY01000001">
    <property type="protein sequence ID" value="TYZ24753.1"/>
    <property type="molecule type" value="Genomic_DNA"/>
</dbReference>
<dbReference type="FunFam" id="3.30.1370.110:FF:000004">
    <property type="entry name" value="Endonuclease MutS2"/>
    <property type="match status" value="1"/>
</dbReference>
<dbReference type="EC" id="3.1.-.-" evidence="9"/>
<keyword evidence="4 9" id="KW-0255">Endonuclease</keyword>
<dbReference type="GO" id="GO:0005524">
    <property type="term" value="F:ATP binding"/>
    <property type="evidence" value="ECO:0007669"/>
    <property type="project" value="UniProtKB-UniRule"/>
</dbReference>
<feature type="coiled-coil region" evidence="10">
    <location>
        <begin position="519"/>
        <end position="619"/>
    </location>
</feature>
<dbReference type="HAMAP" id="MF_00092">
    <property type="entry name" value="MutS2"/>
    <property type="match status" value="1"/>
</dbReference>
<dbReference type="GO" id="GO:0030983">
    <property type="term" value="F:mismatched DNA binding"/>
    <property type="evidence" value="ECO:0007669"/>
    <property type="project" value="InterPro"/>
</dbReference>
<evidence type="ECO:0000256" key="9">
    <source>
        <dbReference type="HAMAP-Rule" id="MF_00092"/>
    </source>
</evidence>
<dbReference type="InterPro" id="IPR002625">
    <property type="entry name" value="Smr_dom"/>
</dbReference>
<evidence type="ECO:0000256" key="1">
    <source>
        <dbReference type="ARBA" id="ARBA00022722"/>
    </source>
</evidence>
<dbReference type="SMART" id="SM00463">
    <property type="entry name" value="SMR"/>
    <property type="match status" value="1"/>
</dbReference>
<keyword evidence="10" id="KW-0175">Coiled coil</keyword>
<keyword evidence="2 9" id="KW-0699">rRNA-binding</keyword>
<evidence type="ECO:0000313" key="13">
    <source>
        <dbReference type="EMBL" id="TYZ24753.1"/>
    </source>
</evidence>
<evidence type="ECO:0000256" key="4">
    <source>
        <dbReference type="ARBA" id="ARBA00022759"/>
    </source>
</evidence>
<evidence type="ECO:0000256" key="5">
    <source>
        <dbReference type="ARBA" id="ARBA00022801"/>
    </source>
</evidence>